<protein>
    <recommendedName>
        <fullName evidence="5">Cytochrome c domain-containing protein</fullName>
    </recommendedName>
</protein>
<evidence type="ECO:0000256" key="3">
    <source>
        <dbReference type="ARBA" id="ARBA00023004"/>
    </source>
</evidence>
<gene>
    <name evidence="6" type="ORF">LEM8419_00814</name>
</gene>
<keyword evidence="2 4" id="KW-0479">Metal-binding</keyword>
<keyword evidence="3 4" id="KW-0408">Iron</keyword>
<dbReference type="RefSeq" id="WP_238749694.1">
    <property type="nucleotide sequence ID" value="NZ_CAKLPZ010000001.1"/>
</dbReference>
<dbReference type="SUPFAM" id="SSF46626">
    <property type="entry name" value="Cytochrome c"/>
    <property type="match status" value="1"/>
</dbReference>
<reference evidence="6" key="1">
    <citation type="submission" date="2021-12" db="EMBL/GenBank/DDBJ databases">
        <authorList>
            <person name="Rodrigo-Torres L."/>
            <person name="Arahal R. D."/>
            <person name="Lucena T."/>
        </authorList>
    </citation>
    <scope>NUCLEOTIDE SEQUENCE</scope>
    <source>
        <strain evidence="6">CECT 8419</strain>
    </source>
</reference>
<dbReference type="InterPro" id="IPR009056">
    <property type="entry name" value="Cyt_c-like_dom"/>
</dbReference>
<dbReference type="PROSITE" id="PS51007">
    <property type="entry name" value="CYTC"/>
    <property type="match status" value="1"/>
</dbReference>
<keyword evidence="1 4" id="KW-0349">Heme</keyword>
<feature type="domain" description="Cytochrome c" evidence="5">
    <location>
        <begin position="59"/>
        <end position="157"/>
    </location>
</feature>
<dbReference type="Proteomes" id="UP000837803">
    <property type="component" value="Unassembled WGS sequence"/>
</dbReference>
<dbReference type="EMBL" id="CAKLPZ010000001">
    <property type="protein sequence ID" value="CAH0999514.1"/>
    <property type="molecule type" value="Genomic_DNA"/>
</dbReference>
<dbReference type="Pfam" id="PF00034">
    <property type="entry name" value="Cytochrom_C"/>
    <property type="match status" value="1"/>
</dbReference>
<sequence length="167" mass="18655">MNVRLFLLTLQTAIACIIVTASALLLWNPAGPSSRTDEQAAWSAIPQPSEFDLLPDSVPNPVRGRVLWYKVGCGQCHAANMKNDLTGPALGGVTERWADYPREDLYAWIQQSQRLIDSGHPRAVEVWTQWRPTVMSSYTDLTDEQCADLLAYIDAMYSGPWANRSMI</sequence>
<dbReference type="PROSITE" id="PS51257">
    <property type="entry name" value="PROKAR_LIPOPROTEIN"/>
    <property type="match status" value="1"/>
</dbReference>
<name>A0ABM9AXS4_9BACT</name>
<evidence type="ECO:0000256" key="1">
    <source>
        <dbReference type="ARBA" id="ARBA00022617"/>
    </source>
</evidence>
<dbReference type="Gene3D" id="1.10.760.10">
    <property type="entry name" value="Cytochrome c-like domain"/>
    <property type="match status" value="1"/>
</dbReference>
<evidence type="ECO:0000259" key="5">
    <source>
        <dbReference type="PROSITE" id="PS51007"/>
    </source>
</evidence>
<proteinExistence type="predicted"/>
<evidence type="ECO:0000313" key="7">
    <source>
        <dbReference type="Proteomes" id="UP000837803"/>
    </source>
</evidence>
<evidence type="ECO:0000256" key="4">
    <source>
        <dbReference type="PROSITE-ProRule" id="PRU00433"/>
    </source>
</evidence>
<accession>A0ABM9AXS4</accession>
<evidence type="ECO:0000256" key="2">
    <source>
        <dbReference type="ARBA" id="ARBA00022723"/>
    </source>
</evidence>
<comment type="caution">
    <text evidence="6">The sequence shown here is derived from an EMBL/GenBank/DDBJ whole genome shotgun (WGS) entry which is preliminary data.</text>
</comment>
<organism evidence="6 7">
    <name type="scientific">Neolewinella maritima</name>
    <dbReference type="NCBI Taxonomy" id="1383882"/>
    <lineage>
        <taxon>Bacteria</taxon>
        <taxon>Pseudomonadati</taxon>
        <taxon>Bacteroidota</taxon>
        <taxon>Saprospiria</taxon>
        <taxon>Saprospirales</taxon>
        <taxon>Lewinellaceae</taxon>
        <taxon>Neolewinella</taxon>
    </lineage>
</organism>
<evidence type="ECO:0000313" key="6">
    <source>
        <dbReference type="EMBL" id="CAH0999514.1"/>
    </source>
</evidence>
<dbReference type="InterPro" id="IPR036909">
    <property type="entry name" value="Cyt_c-like_dom_sf"/>
</dbReference>
<keyword evidence="7" id="KW-1185">Reference proteome</keyword>